<sequence length="61" mass="6949">MIPDFPNITTHNLLSSYHDGLKEAVDFVKLKILKRHSTVGFYNIPQHATRGARLLAALMMR</sequence>
<gene>
    <name evidence="1" type="ORF">DSCO28_38730</name>
</gene>
<protein>
    <submittedName>
        <fullName evidence="1">Uncharacterized protein</fullName>
    </submittedName>
</protein>
<accession>A0A5K7ZSV6</accession>
<dbReference type="AlphaFoldDB" id="A0A5K7ZSV6"/>
<name>A0A5K7ZSV6_9BACT</name>
<proteinExistence type="predicted"/>
<evidence type="ECO:0000313" key="1">
    <source>
        <dbReference type="EMBL" id="BBO83307.1"/>
    </source>
</evidence>
<evidence type="ECO:0000313" key="2">
    <source>
        <dbReference type="Proteomes" id="UP000425960"/>
    </source>
</evidence>
<reference evidence="1 2" key="1">
    <citation type="submission" date="2019-11" db="EMBL/GenBank/DDBJ databases">
        <title>Comparative genomics of hydrocarbon-degrading Desulfosarcina strains.</title>
        <authorList>
            <person name="Watanabe M."/>
            <person name="Kojima H."/>
            <person name="Fukui M."/>
        </authorList>
    </citation>
    <scope>NUCLEOTIDE SEQUENCE [LARGE SCALE GENOMIC DNA]</scope>
    <source>
        <strain evidence="1 2">28bB2T</strain>
    </source>
</reference>
<organism evidence="1 2">
    <name type="scientific">Desulfosarcina ovata subsp. sediminis</name>
    <dbReference type="NCBI Taxonomy" id="885957"/>
    <lineage>
        <taxon>Bacteria</taxon>
        <taxon>Pseudomonadati</taxon>
        <taxon>Thermodesulfobacteriota</taxon>
        <taxon>Desulfobacteria</taxon>
        <taxon>Desulfobacterales</taxon>
        <taxon>Desulfosarcinaceae</taxon>
        <taxon>Desulfosarcina</taxon>
    </lineage>
</organism>
<dbReference type="Proteomes" id="UP000425960">
    <property type="component" value="Chromosome"/>
</dbReference>
<dbReference type="EMBL" id="AP021876">
    <property type="protein sequence ID" value="BBO83307.1"/>
    <property type="molecule type" value="Genomic_DNA"/>
</dbReference>
<dbReference type="KEGG" id="dov:DSCO28_38730"/>